<feature type="compositionally biased region" description="Polar residues" evidence="1">
    <location>
        <begin position="164"/>
        <end position="198"/>
    </location>
</feature>
<protein>
    <recommendedName>
        <fullName evidence="2">Protein kinase domain-containing protein</fullName>
    </recommendedName>
</protein>
<reference evidence="4" key="1">
    <citation type="journal article" date="2014" name="Proc. Natl. Acad. Sci. U.S.A.">
        <title>Extensive sampling of basidiomycete genomes demonstrates inadequacy of the white-rot/brown-rot paradigm for wood decay fungi.</title>
        <authorList>
            <person name="Riley R."/>
            <person name="Salamov A.A."/>
            <person name="Brown D.W."/>
            <person name="Nagy L.G."/>
            <person name="Floudas D."/>
            <person name="Held B.W."/>
            <person name="Levasseur A."/>
            <person name="Lombard V."/>
            <person name="Morin E."/>
            <person name="Otillar R."/>
            <person name="Lindquist E.A."/>
            <person name="Sun H."/>
            <person name="LaButti K.M."/>
            <person name="Schmutz J."/>
            <person name="Jabbour D."/>
            <person name="Luo H."/>
            <person name="Baker S.E."/>
            <person name="Pisabarro A.G."/>
            <person name="Walton J.D."/>
            <person name="Blanchette R.A."/>
            <person name="Henrissat B."/>
            <person name="Martin F."/>
            <person name="Cullen D."/>
            <person name="Hibbett D.S."/>
            <person name="Grigoriev I.V."/>
        </authorList>
    </citation>
    <scope>NUCLEOTIDE SEQUENCE [LARGE SCALE GENOMIC DNA]</scope>
    <source>
        <strain evidence="4">FD-172 SS1</strain>
    </source>
</reference>
<feature type="compositionally biased region" description="Pro residues" evidence="1">
    <location>
        <begin position="110"/>
        <end position="121"/>
    </location>
</feature>
<dbReference type="GO" id="GO:0004674">
    <property type="term" value="F:protein serine/threonine kinase activity"/>
    <property type="evidence" value="ECO:0007669"/>
    <property type="project" value="TreeGrafter"/>
</dbReference>
<dbReference type="OrthoDB" id="346907at2759"/>
<dbReference type="PROSITE" id="PS00108">
    <property type="entry name" value="PROTEIN_KINASE_ST"/>
    <property type="match status" value="1"/>
</dbReference>
<dbReference type="SMART" id="SM00220">
    <property type="entry name" value="S_TKc"/>
    <property type="match status" value="1"/>
</dbReference>
<evidence type="ECO:0000256" key="1">
    <source>
        <dbReference type="SAM" id="MobiDB-lite"/>
    </source>
</evidence>
<dbReference type="STRING" id="930990.A0A067M7J7"/>
<dbReference type="InterPro" id="IPR001245">
    <property type="entry name" value="Ser-Thr/Tyr_kinase_cat_dom"/>
</dbReference>
<feature type="region of interest" description="Disordered" evidence="1">
    <location>
        <begin position="149"/>
        <end position="198"/>
    </location>
</feature>
<feature type="domain" description="Protein kinase" evidence="2">
    <location>
        <begin position="217"/>
        <end position="480"/>
    </location>
</feature>
<dbReference type="Gene3D" id="1.10.510.10">
    <property type="entry name" value="Transferase(Phosphotransferase) domain 1"/>
    <property type="match status" value="1"/>
</dbReference>
<evidence type="ECO:0000313" key="3">
    <source>
        <dbReference type="EMBL" id="KDQ07561.1"/>
    </source>
</evidence>
<dbReference type="Pfam" id="PF07714">
    <property type="entry name" value="PK_Tyr_Ser-Thr"/>
    <property type="match status" value="1"/>
</dbReference>
<dbReference type="PANTHER" id="PTHR44329:SF214">
    <property type="entry name" value="PROTEIN KINASE DOMAIN-CONTAINING PROTEIN"/>
    <property type="match status" value="1"/>
</dbReference>
<dbReference type="AlphaFoldDB" id="A0A067M7J7"/>
<gene>
    <name evidence="3" type="ORF">BOTBODRAFT_59875</name>
</gene>
<dbReference type="EMBL" id="KL198104">
    <property type="protein sequence ID" value="KDQ07561.1"/>
    <property type="molecule type" value="Genomic_DNA"/>
</dbReference>
<dbReference type="InterPro" id="IPR011009">
    <property type="entry name" value="Kinase-like_dom_sf"/>
</dbReference>
<evidence type="ECO:0000313" key="4">
    <source>
        <dbReference type="Proteomes" id="UP000027195"/>
    </source>
</evidence>
<dbReference type="PANTHER" id="PTHR44329">
    <property type="entry name" value="SERINE/THREONINE-PROTEIN KINASE TNNI3K-RELATED"/>
    <property type="match status" value="1"/>
</dbReference>
<dbReference type="InParanoid" id="A0A067M7J7"/>
<feature type="compositionally biased region" description="Low complexity" evidence="1">
    <location>
        <begin position="64"/>
        <end position="75"/>
    </location>
</feature>
<dbReference type="Proteomes" id="UP000027195">
    <property type="component" value="Unassembled WGS sequence"/>
</dbReference>
<feature type="region of interest" description="Disordered" evidence="1">
    <location>
        <begin position="24"/>
        <end position="122"/>
    </location>
</feature>
<dbReference type="InterPro" id="IPR000719">
    <property type="entry name" value="Prot_kinase_dom"/>
</dbReference>
<proteinExistence type="predicted"/>
<accession>A0A067M7J7</accession>
<dbReference type="InterPro" id="IPR051681">
    <property type="entry name" value="Ser/Thr_Kinases-Pseudokinases"/>
</dbReference>
<dbReference type="GO" id="GO:0005524">
    <property type="term" value="F:ATP binding"/>
    <property type="evidence" value="ECO:0007669"/>
    <property type="project" value="InterPro"/>
</dbReference>
<evidence type="ECO:0000259" key="2">
    <source>
        <dbReference type="PROSITE" id="PS50011"/>
    </source>
</evidence>
<dbReference type="HOGENOM" id="CLU_483099_0_0_1"/>
<dbReference type="InterPro" id="IPR008271">
    <property type="entry name" value="Ser/Thr_kinase_AS"/>
</dbReference>
<dbReference type="SUPFAM" id="SSF56112">
    <property type="entry name" value="Protein kinase-like (PK-like)"/>
    <property type="match status" value="1"/>
</dbReference>
<organism evidence="3 4">
    <name type="scientific">Botryobasidium botryosum (strain FD-172 SS1)</name>
    <dbReference type="NCBI Taxonomy" id="930990"/>
    <lineage>
        <taxon>Eukaryota</taxon>
        <taxon>Fungi</taxon>
        <taxon>Dikarya</taxon>
        <taxon>Basidiomycota</taxon>
        <taxon>Agaricomycotina</taxon>
        <taxon>Agaricomycetes</taxon>
        <taxon>Cantharellales</taxon>
        <taxon>Botryobasidiaceae</taxon>
        <taxon>Botryobasidium</taxon>
    </lineage>
</organism>
<dbReference type="PROSITE" id="PS50011">
    <property type="entry name" value="PROTEIN_KINASE_DOM"/>
    <property type="match status" value="1"/>
</dbReference>
<sequence>MGGCCPGRSKPSCAPDITIQPEIIAIPARQANSHPRHSSGASRPHLSPSLALNPPDGTLPSPYPGSASSLPAAAPHEPPPNNPVYQDDGPVTAAPSLPPPEPTGANVDPTPLPHTEPPIEPPAETDLAELVALSNAARAADEEGEIAPAPAATTEPDDDSPTPHGTTSGSHSPLGETQDTRQSVARTSTYTSDAPSIGTRSSSSLLIVPFISTQIEVDIAAPVAEGGFGVLYCGQMAGKGKVALKRLRATDQNALIRRFEREIKIWSMLEHPHVLKFFGVCCIERVPHMISPWMENGSLLDYFKKENTAADRLQILFQTALALAYLHEQQPPIVHGDLKAANILISNDGRALLCDFGLTTIAEVPEFQVATGSNFAGTPIYMAPELLAGTVTRKTPASDVYAYGILIAMLLSSRDKEPFKSGRPSAGIMGLVTRAVAHGFRPLRPSTVPFEVWAIAETCWKHDPLHRPSMNQVSTAEPYIPYSRKPHALIQPTPDTAPETCYILELPPQLVLRTPIAAEFSKCKRRHFDREVFAGKSGKERFKLELLVISKEPERQQTQVRDRC</sequence>
<name>A0A067M7J7_BOTB1</name>
<keyword evidence="4" id="KW-1185">Reference proteome</keyword>